<protein>
    <recommendedName>
        <fullName evidence="13">E3 ubiquitin-protein ligase rnf213-beta-like</fullName>
    </recommendedName>
</protein>
<dbReference type="PROSITE" id="PS50089">
    <property type="entry name" value="ZF_RING_2"/>
    <property type="match status" value="1"/>
</dbReference>
<feature type="compositionally biased region" description="Low complexity" evidence="8">
    <location>
        <begin position="46"/>
        <end position="60"/>
    </location>
</feature>
<evidence type="ECO:0000256" key="7">
    <source>
        <dbReference type="PROSITE-ProRule" id="PRU00175"/>
    </source>
</evidence>
<reference evidence="11 12" key="1">
    <citation type="submission" date="2021-04" db="EMBL/GenBank/DDBJ databases">
        <authorList>
            <person name="De Guttry C."/>
            <person name="Zahm M."/>
            <person name="Klopp C."/>
            <person name="Cabau C."/>
            <person name="Louis A."/>
            <person name="Berthelot C."/>
            <person name="Parey E."/>
            <person name="Roest Crollius H."/>
            <person name="Montfort J."/>
            <person name="Robinson-Rechavi M."/>
            <person name="Bucao C."/>
            <person name="Bouchez O."/>
            <person name="Gislard M."/>
            <person name="Lluch J."/>
            <person name="Milhes M."/>
            <person name="Lampietro C."/>
            <person name="Lopez Roques C."/>
            <person name="Donnadieu C."/>
            <person name="Braasch I."/>
            <person name="Desvignes T."/>
            <person name="Postlethwait J."/>
            <person name="Bobe J."/>
            <person name="Wedekind C."/>
            <person name="Guiguen Y."/>
        </authorList>
    </citation>
    <scope>NUCLEOTIDE SEQUENCE [LARGE SCALE GENOMIC DNA]</scope>
    <source>
        <strain evidence="11">Cs_M1</strain>
        <tissue evidence="11">Blood</tissue>
    </source>
</reference>
<dbReference type="Gene3D" id="3.40.50.300">
    <property type="entry name" value="P-loop containing nucleotide triphosphate hydrolases"/>
    <property type="match status" value="1"/>
</dbReference>
<feature type="compositionally biased region" description="Basic and acidic residues" evidence="8">
    <location>
        <begin position="268"/>
        <end position="277"/>
    </location>
</feature>
<feature type="compositionally biased region" description="Polar residues" evidence="8">
    <location>
        <begin position="105"/>
        <end position="119"/>
    </location>
</feature>
<evidence type="ECO:0000256" key="3">
    <source>
        <dbReference type="ARBA" id="ARBA00022723"/>
    </source>
</evidence>
<dbReference type="InterPro" id="IPR017907">
    <property type="entry name" value="Znf_RING_CS"/>
</dbReference>
<feature type="compositionally biased region" description="Basic and acidic residues" evidence="8">
    <location>
        <begin position="227"/>
        <end position="237"/>
    </location>
</feature>
<comment type="caution">
    <text evidence="11">The sequence shown here is derived from an EMBL/GenBank/DDBJ whole genome shotgun (WGS) entry which is preliminary data.</text>
</comment>
<feature type="compositionally biased region" description="Polar residues" evidence="8">
    <location>
        <begin position="1"/>
        <end position="22"/>
    </location>
</feature>
<dbReference type="Proteomes" id="UP001356427">
    <property type="component" value="Unassembled WGS sequence"/>
</dbReference>
<evidence type="ECO:0000259" key="10">
    <source>
        <dbReference type="PROSITE" id="PS51981"/>
    </source>
</evidence>
<dbReference type="SUPFAM" id="SSF52540">
    <property type="entry name" value="P-loop containing nucleoside triphosphate hydrolases"/>
    <property type="match status" value="2"/>
</dbReference>
<dbReference type="GO" id="GO:0005730">
    <property type="term" value="C:nucleolus"/>
    <property type="evidence" value="ECO:0007669"/>
    <property type="project" value="TreeGrafter"/>
</dbReference>
<dbReference type="PROSITE" id="PS51981">
    <property type="entry name" value="ZF_RZ"/>
    <property type="match status" value="1"/>
</dbReference>
<dbReference type="GO" id="GO:2000051">
    <property type="term" value="P:negative regulation of non-canonical Wnt signaling pathway"/>
    <property type="evidence" value="ECO:0007669"/>
    <property type="project" value="TreeGrafter"/>
</dbReference>
<evidence type="ECO:0000256" key="6">
    <source>
        <dbReference type="ARBA" id="ARBA00022859"/>
    </source>
</evidence>
<feature type="compositionally biased region" description="Basic residues" evidence="8">
    <location>
        <begin position="70"/>
        <end position="84"/>
    </location>
</feature>
<dbReference type="GO" id="GO:0006511">
    <property type="term" value="P:ubiquitin-dependent protein catabolic process"/>
    <property type="evidence" value="ECO:0007669"/>
    <property type="project" value="TreeGrafter"/>
</dbReference>
<feature type="compositionally biased region" description="Basic and acidic residues" evidence="8">
    <location>
        <begin position="3076"/>
        <end position="3085"/>
    </location>
</feature>
<keyword evidence="6" id="KW-0391">Immunity</keyword>
<keyword evidence="12" id="KW-1185">Reference proteome</keyword>
<organism evidence="11 12">
    <name type="scientific">Coregonus suidteri</name>
    <dbReference type="NCBI Taxonomy" id="861788"/>
    <lineage>
        <taxon>Eukaryota</taxon>
        <taxon>Metazoa</taxon>
        <taxon>Chordata</taxon>
        <taxon>Craniata</taxon>
        <taxon>Vertebrata</taxon>
        <taxon>Euteleostomi</taxon>
        <taxon>Actinopterygii</taxon>
        <taxon>Neopterygii</taxon>
        <taxon>Teleostei</taxon>
        <taxon>Protacanthopterygii</taxon>
        <taxon>Salmoniformes</taxon>
        <taxon>Salmonidae</taxon>
        <taxon>Coregoninae</taxon>
        <taxon>Coregonus</taxon>
    </lineage>
</organism>
<evidence type="ECO:0000256" key="5">
    <source>
        <dbReference type="ARBA" id="ARBA00022833"/>
    </source>
</evidence>
<feature type="domain" description="RING-type" evidence="9">
    <location>
        <begin position="3872"/>
        <end position="3911"/>
    </location>
</feature>
<dbReference type="SUPFAM" id="SSF57850">
    <property type="entry name" value="RING/U-box"/>
    <property type="match status" value="1"/>
</dbReference>
<comment type="subcellular location">
    <subcellularLocation>
        <location evidence="1">Cytoplasm</location>
    </subcellularLocation>
</comment>
<dbReference type="GO" id="GO:0002376">
    <property type="term" value="P:immune system process"/>
    <property type="evidence" value="ECO:0007669"/>
    <property type="project" value="UniProtKB-KW"/>
</dbReference>
<dbReference type="GO" id="GO:0016020">
    <property type="term" value="C:membrane"/>
    <property type="evidence" value="ECO:0007669"/>
    <property type="project" value="TreeGrafter"/>
</dbReference>
<dbReference type="GO" id="GO:0016887">
    <property type="term" value="F:ATP hydrolysis activity"/>
    <property type="evidence" value="ECO:0007669"/>
    <property type="project" value="InterPro"/>
</dbReference>
<evidence type="ECO:0000256" key="2">
    <source>
        <dbReference type="ARBA" id="ARBA00022490"/>
    </source>
</evidence>
<evidence type="ECO:0000313" key="12">
    <source>
        <dbReference type="Proteomes" id="UP001356427"/>
    </source>
</evidence>
<dbReference type="PROSITE" id="PS00518">
    <property type="entry name" value="ZF_RING_1"/>
    <property type="match status" value="1"/>
</dbReference>
<dbReference type="InterPro" id="IPR031248">
    <property type="entry name" value="RNF213"/>
</dbReference>
<feature type="compositionally biased region" description="Basic and acidic residues" evidence="8">
    <location>
        <begin position="287"/>
        <end position="302"/>
    </location>
</feature>
<feature type="region of interest" description="Disordered" evidence="8">
    <location>
        <begin position="3048"/>
        <end position="3088"/>
    </location>
</feature>
<evidence type="ECO:0000256" key="4">
    <source>
        <dbReference type="ARBA" id="ARBA00022771"/>
    </source>
</evidence>
<evidence type="ECO:0000259" key="9">
    <source>
        <dbReference type="PROSITE" id="PS50089"/>
    </source>
</evidence>
<accession>A0AAN8MEE5</accession>
<dbReference type="InterPro" id="IPR001841">
    <property type="entry name" value="Znf_RING"/>
</dbReference>
<feature type="compositionally biased region" description="Low complexity" evidence="8">
    <location>
        <begin position="127"/>
        <end position="142"/>
    </location>
</feature>
<feature type="compositionally biased region" description="Polar residues" evidence="8">
    <location>
        <begin position="158"/>
        <end position="205"/>
    </location>
</feature>
<dbReference type="Pfam" id="PF20173">
    <property type="entry name" value="ZnF_RZ-type"/>
    <property type="match status" value="1"/>
</dbReference>
<dbReference type="Gene3D" id="3.30.40.10">
    <property type="entry name" value="Zinc/RING finger domain, C3HC4 (zinc finger)"/>
    <property type="match status" value="1"/>
</dbReference>
<feature type="compositionally biased region" description="Basic and acidic residues" evidence="8">
    <location>
        <begin position="147"/>
        <end position="156"/>
    </location>
</feature>
<dbReference type="PANTHER" id="PTHR22605">
    <property type="entry name" value="RZ-TYPE DOMAIN-CONTAINING PROTEIN"/>
    <property type="match status" value="1"/>
</dbReference>
<name>A0AAN8MEE5_9TELE</name>
<dbReference type="FunFam" id="3.40.50.300:FF:000491">
    <property type="entry name" value="E3 ubiquitin-protein ligase RNF213"/>
    <property type="match status" value="1"/>
</dbReference>
<dbReference type="InterPro" id="IPR027417">
    <property type="entry name" value="P-loop_NTPase"/>
</dbReference>
<feature type="domain" description="RZ-type" evidence="10">
    <location>
        <begin position="4351"/>
        <end position="4425"/>
    </location>
</feature>
<dbReference type="EMBL" id="JAGTTL010000001">
    <property type="protein sequence ID" value="KAK6328423.1"/>
    <property type="molecule type" value="Genomic_DNA"/>
</dbReference>
<evidence type="ECO:0000256" key="8">
    <source>
        <dbReference type="SAM" id="MobiDB-lite"/>
    </source>
</evidence>
<dbReference type="GO" id="GO:0008270">
    <property type="term" value="F:zinc ion binding"/>
    <property type="evidence" value="ECO:0007669"/>
    <property type="project" value="UniProtKB-KW"/>
</dbReference>
<dbReference type="InterPro" id="IPR013083">
    <property type="entry name" value="Znf_RING/FYVE/PHD"/>
</dbReference>
<keyword evidence="2" id="KW-0963">Cytoplasm</keyword>
<proteinExistence type="predicted"/>
<keyword evidence="3" id="KW-0479">Metal-binding</keyword>
<feature type="region of interest" description="Disordered" evidence="8">
    <location>
        <begin position="1658"/>
        <end position="1677"/>
    </location>
</feature>
<dbReference type="GO" id="GO:0002040">
    <property type="term" value="P:sprouting angiogenesis"/>
    <property type="evidence" value="ECO:0007669"/>
    <property type="project" value="TreeGrafter"/>
</dbReference>
<dbReference type="SMART" id="SM00184">
    <property type="entry name" value="RING"/>
    <property type="match status" value="1"/>
</dbReference>
<evidence type="ECO:0008006" key="13">
    <source>
        <dbReference type="Google" id="ProtNLM"/>
    </source>
</evidence>
<gene>
    <name evidence="11" type="ORF">J4Q44_G00004010</name>
</gene>
<dbReference type="Pfam" id="PF13923">
    <property type="entry name" value="zf-C3HC4_2"/>
    <property type="match status" value="1"/>
</dbReference>
<feature type="compositionally biased region" description="Basic and acidic residues" evidence="8">
    <location>
        <begin position="85"/>
        <end position="102"/>
    </location>
</feature>
<dbReference type="GO" id="GO:0004842">
    <property type="term" value="F:ubiquitin-protein transferase activity"/>
    <property type="evidence" value="ECO:0007669"/>
    <property type="project" value="InterPro"/>
</dbReference>
<keyword evidence="5" id="KW-0862">Zinc</keyword>
<feature type="compositionally biased region" description="Acidic residues" evidence="8">
    <location>
        <begin position="3064"/>
        <end position="3075"/>
    </location>
</feature>
<sequence>MELGSGDSSPQGDHGSMSQQCPGSRVPTGMQLHSIKDQTAEKATVTKRPQTEGQQQQGQEKSPRRDQDMKKKKTRRGNRRKKKEMKNQVDRDPQSTLGKEEMETQTDLVCQTMETQTQEHNQDQHQAETSQQQLQQDQFMHQTNDTKQAHVKDAKRVQAQTQTNQPNGKNQATQTPIVVQNTQQTQTEPSDSTQPINQQTQNSDGAGSEGAASEPPKGENPNSTEGVKSKPESEKGVQHSGESSGSPAACQVERGVKSTTKSYAEAAAENKKTEKGSMEPSPQTSDQGKKDSKSRGSRERSPVRCPPGVPKFTFHIYAVLDKKFRFNREYDTLLLHLENGYMSLNIEHFMGCQKGYLIEASLSVAESFMTRGHILTYQYGVQQRQKQSVEIATRQIQIPYDPQVKELHLYEGHINRMEGVFQKWLPSKNESTQHLVKNLNHLHQSFSSAAQRVFYPDNSTPPPIMASELISERLLQLMHAESQGTSQKGNPLLLGLSVFKVCTACGIDLGVKGWAELCRLVSSSTALDNKSIEGLQNDLTAPQYTVFGLMNHLVQKVVSELPLLIPLLHTLRQPGADAGSLGPTIEEENWAGLENVQFNNFRERIRSFSDKRSIMLTLIQNHISVAKEMPLVWTSWLSLVASEDLPAFSTLTGIPPEHLIQSLLYRLRQYGENTDNKKTQQNVEVTQKILCFVLEKVEEEKERLANSGFVDSILLSCINVLKSTCRMARLVPFYKAAVLSFQLVLKVADILDAALANETPDGEERRPEQSQLYEKLGHVQQHLSQWRDNLLHNALLKQGAQSKSLSYPKEIEMWDAFLRVECSLQSVSAQWRSSLDRDLRKRISRESDKDKVVVCCLEISVEAIGKSHATIQTCFQELCHSAIKNICQDGKEGDLMRMLSPLSKSALNHLLSHGDWKAFQVDAAAGDVIGGCQSALASLVEALCLGHVPVGHLQTTLKHRGQFKQIYRQYKRHAKLENVPADAEVILAQREKDLQAFNQRQEHVDMLIKMMGKVSENITAPEISTLEGQHRADLQTVSLNMLVVVQPCCMKQGEEQQTSPGLVLWYSADQGVLEMAREMHELGGSNLLLLSWVEGSLEVANKDLTRPIPIPMTLTQVCQVIWKPRLRVFCELGLRIARARATFEEIDQALKASGDQGEGIQMRRELVLMSGRLQGYQELEQGWVEVRLGQIQEYRQVHQTVASASAILRIAERMDLRGDFSEIHSLTQLEDDSFKRRVLGSLSDDLIRAKQQLSMVTPQHTACLEMFLESHTLVSWVQDQLNNMSDVKVFVDLASISAGENDTEIDRVACFHDAVMGYSPLLYSLSPSAGFEEFMTSAKQVWDTLQRDERLPAKLRDSSRLLVWLKGLRETHGSVEQSSLSLASAINAQGVYHVGWSETHTDRRCLQSLLVVSVRKDHEVKSYSLEELLELQNKLMLMSSKGEHGKEQVNRFTQVFEGVQRLGCILLQMQSSGNMLFREWRAQVQCSQEKQPCIWVTFSSLRGKEMVYSGEVTEQLQTLCRSMETCHKEWCAFISEKRSQFHTLNHYTSEQVMYLCRWIYSVCVRRACVPQQVWHLLSPIKAGCTLNDVREAFATVTEVLSGTQSGNPAVWEDDDEDDARQSMDFRSIGHNVDKRWGYNDENIDSNVEEVRDMIEFSDTEEDEEIEERSSIAQSDAMEEEAEEGLEVLWRRFKEDMPRYLIQHVDITTLARFLSCLSEMNQRHIKRKLPPALQEGKPNLVLCPATEVLSTTLSFYMESPEQPLPSTDEVLVCREDTTEEQVEIFLSRALGRGDGAVGSQQRIYTLVNPGLLGYEVSVAVGELFEDLERSAGPHYRLVMASPVMHQHRYVPSFFSNHKVQAGVGITAENARRYLRHHFTVPFQHNSISHIYPDKLSVWVVSSARPAVGKSLYVDRLFEKFPQTSTKAQHVRIRLIEPRVDLDSLIQTLSERLAPLREQDPVLLHIDTAAVNAGLEEFLFHLLVLGCLCDNKGMLWRRNVAHLIAVEVLRPYATLQNQPHTKEMRVGLLDILPTIQCRPPKEVKKLLLANQSTRTRRTLDPLMDEQEFASGGIQRPYQFLKRFNRNENLDPFYHREGSREGDPIDCLHHLLANCGLKDPSWAELKNFTWFLNLQLKDCEKSVFCDPDFLAEHLRGFKGFIVKFMIRMARDFASPSMDTSDQSPALLLDDNQEDDLLARLTILDPQSHTVLMGDVMTHELLQGLQRQGISLTEDFDGLPRADKIKRISCVVGAKKGMMKGTFDPDPTYELTADNVMKMLAIHMRFRCGIPVIIMGETGCGKTRLVRFLCDLQREDREIENMKLVKVHGGTTAEMIYRKTVQGRPLKVNTGLKIIAACNPYRRHSPEMVERLERAGLGYRVKAGETEDRLGKVPLRQLVYRVHPLPPSMAPLVWDFGQLSNSTELSYIRQIVQKQAKDHDLPVACGNVISGVLAASQSYMRNQKNECSFVSLRDVERSMKVLIWFYHHSDDLFPDSNKLTSVQRTLKCLALAVGVCYYPSLVSKYQYLSAISRHFPEPLNTPESLQQVISSCQDFFLANIETRETVAKNIALKENVFLMVVCIELRIPLFLVGKPGSSKSLAKTVVADAMQGQASHCRLFQKLKQVHMVSFQCSPHSSPEGIIGTFRNCARFQKDKNMDEYVSVVVLDEIGLAEDSPQMPLKTLHPLLEDGCIDNDRPDPHMKVGFVGISNWALDPAKMNRGIFVSRWDPSENELVETAKGICSSSNPILLKIKHLFPLLAKAFLKICKETAKNQFFGLRDYYSLVKMLFAIVKFSEKEPNDRQLVEAILRNFSGQPEDFDPVIFFQDVSQNLREVPRPSTLQMVEQSLARDNNQESRYLLLLTTNNAALHILQQQVFAKANYASPEIVFGSGFPKDQEYAQICRNVNRVKTCMETGRTVILLNLQNLYESLYDALNQYYVYLSGQQYVDLGLGSHRVKCRVHRDFRLVVVEDQMKVYTQFPVPLINRLEKHRVDRSTDLTPWQHRVMAKLKEWVQDFSGTAASEDFQLSDVFVGFHGDACASAVLQALESREQQRDQAVDQQHKDEGDEPLEDVDANETGEHRQKEGADPCVMDVDADDEEKKNISMDKTEDDVLMEVVDDQDREPACTPTYSEIDDDYMAMDADKDDVETGNSQSKGTDEEEKVFESAKGFLLNCATPDSVLRLKYTDLGNQEKERLQQMYFHQQHNHSLRDFMKSHLNKSENSSKFIEVTTFSSLLTKYDVRGLACALGLHTQTFLLLSLHQFDTEVSFCSKIRGFLRDSGPSLHILVVQMDIEDSHCSDELIASAKYCTMNYLITLESDQSCCYVVFITKLSRIQSGGSQHIGFQGGVWLSVHIDDLRDTEDMSLNLSVFCGMPISKLVPPAQSRIETCESVDAQAETETAHLHSLSLVRSCIQKAVGLLRDPNDMTSRSMQRMNILLGLLGENHGEMGALFQKVLLGRLAGTLAQREELVHNPGEWVNREAKKRQALQEGGTLRHTLWRCLQSTLTPVLAYMVEVLDRDANLDLLISAGLSQALIQLWLDILADRHILDLTPPQNSSGSDQEVLVQHYLQLGGEEHPCAAPFSWLMRMHFQSLWEESEFVPVTKEDDSTQRIVQFVSTATSSKLGSLIGKLSDQERLNLDQRYLRDFLLLSFKIKSEDELRVFTRAALGCVSELQRSMTMTPDLSPAWVMAAARHYAPRLDTLSHILLLQPQLAPDILQQASHTEPTDMLEDILALGICVERTKLQTVTSLTECKSLLRRVELLQPCLDRAFGQNYSSLCNPGCLQHLDSIRSIWRGMLVVAAFIQQVMFEGKQIDPRLEDLALKHCSLLQNLMQDSPDLRNVDTLQQLIRILNSYHQQCISGDIRFGINCPVCLSELKEPSTLPCGHVFCLSCIQSSLQTDRHYCPKCREDLPPNFQPSVSKTIKSALQQCAEIRGCCNSFFLEVVSRFCLSDGESPREGVIELLFSLLISAQGNVYRTRELTPFLECVDNSPVVRSVLPKLLLQYSFEQVKGHIQNYLQSLEKNILEREDHTELYLLFVNCFQDSLQCSGGLVVEEGRAQQRRLQEDTRFLGRLARKQTPGRLEDPAEFLLSLARLRLCLGTAAHLLQKAVAQDTAGGAGGDVEAQYLSQVKAVCEYGGNDWYRVFLLRAVNRQAGIDCVLALMHRSSSWGWAFPSEVLRLQRLIPAEVDRFLCCGPLYQALRDGVAQALLEAHTDPLRTTLQNLSCSKASAQVLLVLASFRQVTCRFASPDSKIHPTPQETRKLDDFLKHSLSGEFRKLCTALLSNQIGGPDSPLQITQTVPAQRRLLLELLVHACAVLLSGTTLLAPLHQIASQPHNMTGSYLPTMPDDHTSEARQWMTKEGNIKWYFCANGHACSVGECGKPVAISKCPDCGVPIGGQGHNPVAGFTPAQQSVGDQTRTGHVLGEVYRRSEAPERQMSTAQSCILRLLNHLAMLQGTIKNYQAVSQMIHPGVQDVRGFLWSHLEKDMEVLGRTLDQNMDNTAVIVHLVLHACLEFTAGSRHTRPDLSSRRGREQWEKLVCDAVINPIIQHLRRKLAEAQDSISADKRLGGSPLMRLLYADPRPMLPLLPSPSDCPTHHSSFWSLSESLTVEHFSQRVDQEQGHNTVPLLKLFLKKVQCVRQLHHLPELAALQADLSRMFPLTAEMTSQTIAQVLQHIQTGYQKKVLLGRMKVFMKVWNCLRMDVANNADLGVTPQLCEKELTMESSGEFLSLSRHGPGSCLQILVQFLSETHNSLVREVRRLSHHDNSDYSVPLEGVSETQLTLCHPERELLPLVLSHCHYTLRTGRETEICYNLMDIQAQLARHFLAGKPIIQADTSRYLNRHQQDFSVVLDEVRAKIPQEALKGSVSGAMRTGLRSYTDVCDAVFAVEIGLRFLGKTSGVPHVPLLSYLTETLKMGPQISSSVAKVLGECRLEHSTFTWQLLTCWKSELMLSRGQDPFQRLPSEFQQKLSEEERRELRVFFSGTDIDILSLELHEILLLKTNTQAFSDQAYLPHWDIRSTLESHLEKKRLPPMPGLDSLPEDITLDKGADMWRMAVEFRKR</sequence>
<feature type="compositionally biased region" description="Basic and acidic residues" evidence="8">
    <location>
        <begin position="3048"/>
        <end position="3063"/>
    </location>
</feature>
<evidence type="ECO:0000256" key="1">
    <source>
        <dbReference type="ARBA" id="ARBA00004496"/>
    </source>
</evidence>
<dbReference type="GO" id="GO:0005829">
    <property type="term" value="C:cytosol"/>
    <property type="evidence" value="ECO:0007669"/>
    <property type="project" value="TreeGrafter"/>
</dbReference>
<keyword evidence="4 7" id="KW-0863">Zinc-finger</keyword>
<dbReference type="InterPro" id="IPR046439">
    <property type="entry name" value="ZF_RZ_dom"/>
</dbReference>
<dbReference type="PANTHER" id="PTHR22605:SF21">
    <property type="entry name" value="E3 UBIQUITIN-PROTEIN LIGASE RNF213-BETA"/>
    <property type="match status" value="1"/>
</dbReference>
<feature type="region of interest" description="Disordered" evidence="8">
    <location>
        <begin position="1"/>
        <end position="306"/>
    </location>
</feature>
<evidence type="ECO:0000313" key="11">
    <source>
        <dbReference type="EMBL" id="KAK6328423.1"/>
    </source>
</evidence>